<name>A0A8H3X2E6_GIGMA</name>
<evidence type="ECO:0000313" key="1">
    <source>
        <dbReference type="EMBL" id="KAF0393164.1"/>
    </source>
</evidence>
<accession>A0A8H3X2E6</accession>
<gene>
    <name evidence="1" type="ORF">F8M41_010441</name>
</gene>
<dbReference type="EMBL" id="WTPW01002175">
    <property type="protein sequence ID" value="KAF0393164.1"/>
    <property type="molecule type" value="Genomic_DNA"/>
</dbReference>
<evidence type="ECO:0000313" key="2">
    <source>
        <dbReference type="Proteomes" id="UP000439903"/>
    </source>
</evidence>
<dbReference type="Proteomes" id="UP000439903">
    <property type="component" value="Unassembled WGS sequence"/>
</dbReference>
<organism evidence="1 2">
    <name type="scientific">Gigaspora margarita</name>
    <dbReference type="NCBI Taxonomy" id="4874"/>
    <lineage>
        <taxon>Eukaryota</taxon>
        <taxon>Fungi</taxon>
        <taxon>Fungi incertae sedis</taxon>
        <taxon>Mucoromycota</taxon>
        <taxon>Glomeromycotina</taxon>
        <taxon>Glomeromycetes</taxon>
        <taxon>Diversisporales</taxon>
        <taxon>Gigasporaceae</taxon>
        <taxon>Gigaspora</taxon>
    </lineage>
</organism>
<dbReference type="OrthoDB" id="2416136at2759"/>
<sequence>MLSHTFVCVYFLEIDNHYFQTINDPDLHIHDNPDLYINNDPNFHIIDQVEPSYEEDLEFFDNKSVLISSADELQEIDDTLQAI</sequence>
<protein>
    <submittedName>
        <fullName evidence="1">Uncharacterized protein</fullName>
    </submittedName>
</protein>
<keyword evidence="2" id="KW-1185">Reference proteome</keyword>
<reference evidence="1 2" key="1">
    <citation type="journal article" date="2019" name="Environ. Microbiol.">
        <title>At the nexus of three kingdoms: the genome of the mycorrhizal fungus Gigaspora margarita provides insights into plant, endobacterial and fungal interactions.</title>
        <authorList>
            <person name="Venice F."/>
            <person name="Ghignone S."/>
            <person name="Salvioli di Fossalunga A."/>
            <person name="Amselem J."/>
            <person name="Novero M."/>
            <person name="Xianan X."/>
            <person name="Sedzielewska Toro K."/>
            <person name="Morin E."/>
            <person name="Lipzen A."/>
            <person name="Grigoriev I.V."/>
            <person name="Henrissat B."/>
            <person name="Martin F.M."/>
            <person name="Bonfante P."/>
        </authorList>
    </citation>
    <scope>NUCLEOTIDE SEQUENCE [LARGE SCALE GENOMIC DNA]</scope>
    <source>
        <strain evidence="1 2">BEG34</strain>
    </source>
</reference>
<proteinExistence type="predicted"/>
<comment type="caution">
    <text evidence="1">The sequence shown here is derived from an EMBL/GenBank/DDBJ whole genome shotgun (WGS) entry which is preliminary data.</text>
</comment>
<dbReference type="AlphaFoldDB" id="A0A8H3X2E6"/>